<evidence type="ECO:0000313" key="2">
    <source>
        <dbReference type="Proteomes" id="UP000603453"/>
    </source>
</evidence>
<gene>
    <name evidence="1" type="ORF">INT47_000475</name>
</gene>
<dbReference type="Gene3D" id="3.80.10.10">
    <property type="entry name" value="Ribonuclease Inhibitor"/>
    <property type="match status" value="2"/>
</dbReference>
<reference evidence="1" key="1">
    <citation type="submission" date="2020-12" db="EMBL/GenBank/DDBJ databases">
        <title>Metabolic potential, ecology and presence of endohyphal bacteria is reflected in genomic diversity of Mucoromycotina.</title>
        <authorList>
            <person name="Muszewska A."/>
            <person name="Okrasinska A."/>
            <person name="Steczkiewicz K."/>
            <person name="Drgas O."/>
            <person name="Orlowska M."/>
            <person name="Perlinska-Lenart U."/>
            <person name="Aleksandrzak-Piekarczyk T."/>
            <person name="Szatraj K."/>
            <person name="Zielenkiewicz U."/>
            <person name="Pilsyk S."/>
            <person name="Malc E."/>
            <person name="Mieczkowski P."/>
            <person name="Kruszewska J.S."/>
            <person name="Biernat P."/>
            <person name="Pawlowska J."/>
        </authorList>
    </citation>
    <scope>NUCLEOTIDE SEQUENCE</scope>
    <source>
        <strain evidence="1">WA0000017839</strain>
    </source>
</reference>
<proteinExistence type="predicted"/>
<organism evidence="1 2">
    <name type="scientific">Mucor saturninus</name>
    <dbReference type="NCBI Taxonomy" id="64648"/>
    <lineage>
        <taxon>Eukaryota</taxon>
        <taxon>Fungi</taxon>
        <taxon>Fungi incertae sedis</taxon>
        <taxon>Mucoromycota</taxon>
        <taxon>Mucoromycotina</taxon>
        <taxon>Mucoromycetes</taxon>
        <taxon>Mucorales</taxon>
        <taxon>Mucorineae</taxon>
        <taxon>Mucoraceae</taxon>
        <taxon>Mucor</taxon>
    </lineage>
</organism>
<dbReference type="AlphaFoldDB" id="A0A8H7UV85"/>
<keyword evidence="2" id="KW-1185">Reference proteome</keyword>
<dbReference type="InterPro" id="IPR032675">
    <property type="entry name" value="LRR_dom_sf"/>
</dbReference>
<dbReference type="Proteomes" id="UP000603453">
    <property type="component" value="Unassembled WGS sequence"/>
</dbReference>
<evidence type="ECO:0000313" key="1">
    <source>
        <dbReference type="EMBL" id="KAG2195322.1"/>
    </source>
</evidence>
<sequence>MKLLVCSVTDKSSSCPGKFTRKLVCSGFDKNGEENKYIGLFFDIFPHVRHVCFDDPEFDFHSTLINTPNSEKWNYLEYIGPCFIDFTSNYNACALFYQKTLKHLTVIDTDTESINSELYSKLSLFTSVELLDIKSDKYTFSEAVEYITKSIPGLTSLCYGYSTATNVDNLRAYQPVEVSTITPLPSLQVLTVKALSFESDSFLMYLMTKFPRLETFEINSGMEFVSNNHQFLKKLKLTQNNFSMKVLSQFMAFISDCPVHVVECFYTTLDAAELLNNYFKLRNPENQKTIGFTYSGIEDWEQREVETNSYNSQVSIGINSNPELNFNLLRFNYDSEGAELPHMKVVEKAGREIESLLLCMNRQKYISILVNRNPQMIAIANGGFFNHIITNCTRLKSLSIHAACIISFDPNQFSVTNTFITELILEEVVISEDTLLHISRMLPSLTKLDMKGVYLNDNNEKNTVSKFNRTIDMPSTSFESLFVQNYLLEDACSSDYPNKILIKISTTDNTEYYKFVPNENVKFADNSLDEQYDYNPKPKDATFYLSTQVSEKDYNIESGDASYFNLHVICKSFTLLKVHLEIVSSVLACLVSGQPAMCKTNTVVAI</sequence>
<accession>A0A8H7UV85</accession>
<name>A0A8H7UV85_9FUNG</name>
<comment type="caution">
    <text evidence="1">The sequence shown here is derived from an EMBL/GenBank/DDBJ whole genome shotgun (WGS) entry which is preliminary data.</text>
</comment>
<dbReference type="EMBL" id="JAEPRD010000173">
    <property type="protein sequence ID" value="KAG2195322.1"/>
    <property type="molecule type" value="Genomic_DNA"/>
</dbReference>
<dbReference type="SUPFAM" id="SSF52047">
    <property type="entry name" value="RNI-like"/>
    <property type="match status" value="1"/>
</dbReference>
<protein>
    <submittedName>
        <fullName evidence="1">Uncharacterized protein</fullName>
    </submittedName>
</protein>